<dbReference type="Proteomes" id="UP000829685">
    <property type="component" value="Unassembled WGS sequence"/>
</dbReference>
<protein>
    <submittedName>
        <fullName evidence="1">Uncharacterized protein</fullName>
    </submittedName>
</protein>
<evidence type="ECO:0000313" key="1">
    <source>
        <dbReference type="EMBL" id="KAI1856214.1"/>
    </source>
</evidence>
<dbReference type="EMBL" id="JAFIMR010000045">
    <property type="protein sequence ID" value="KAI1856214.1"/>
    <property type="molecule type" value="Genomic_DNA"/>
</dbReference>
<keyword evidence="2" id="KW-1185">Reference proteome</keyword>
<comment type="caution">
    <text evidence="1">The sequence shown here is derived from an EMBL/GenBank/DDBJ whole genome shotgun (WGS) entry which is preliminary data.</text>
</comment>
<name>A0A9P9WC28_9PEZI</name>
<organism evidence="1 2">
    <name type="scientific">Neoarthrinium moseri</name>
    <dbReference type="NCBI Taxonomy" id="1658444"/>
    <lineage>
        <taxon>Eukaryota</taxon>
        <taxon>Fungi</taxon>
        <taxon>Dikarya</taxon>
        <taxon>Ascomycota</taxon>
        <taxon>Pezizomycotina</taxon>
        <taxon>Sordariomycetes</taxon>
        <taxon>Xylariomycetidae</taxon>
        <taxon>Amphisphaeriales</taxon>
        <taxon>Apiosporaceae</taxon>
        <taxon>Neoarthrinium</taxon>
    </lineage>
</organism>
<dbReference type="AlphaFoldDB" id="A0A9P9WC28"/>
<proteinExistence type="predicted"/>
<accession>A0A9P9WC28</accession>
<gene>
    <name evidence="1" type="ORF">JX265_011726</name>
</gene>
<sequence length="166" mass="17384">MLKNGSIVRLKMSQVPHLTLAGRGGSQSGQAPVLGIRQGTFRRQGMMKQDETAGLSADLSAYWNLGVGVGVARVQNTATVDSVTASRLRNQESSSAEGDLAQAIAYHVREPSSAARIAELLFLPSDLAVYGRDSSSTVGFDGTVAYAADSVAPFPHGRAANGLHPM</sequence>
<evidence type="ECO:0000313" key="2">
    <source>
        <dbReference type="Proteomes" id="UP000829685"/>
    </source>
</evidence>
<reference evidence="1" key="1">
    <citation type="submission" date="2021-03" db="EMBL/GenBank/DDBJ databases">
        <title>Revisited historic fungal species revealed as producer of novel bioactive compounds through whole genome sequencing and comparative genomics.</title>
        <authorList>
            <person name="Vignolle G.A."/>
            <person name="Hochenegger N."/>
            <person name="Mach R.L."/>
            <person name="Mach-Aigner A.R."/>
            <person name="Javad Rahimi M."/>
            <person name="Salim K.A."/>
            <person name="Chan C.M."/>
            <person name="Lim L.B.L."/>
            <person name="Cai F."/>
            <person name="Druzhinina I.S."/>
            <person name="U'Ren J.M."/>
            <person name="Derntl C."/>
        </authorList>
    </citation>
    <scope>NUCLEOTIDE SEQUENCE</scope>
    <source>
        <strain evidence="1">TUCIM 5799</strain>
    </source>
</reference>